<dbReference type="Pfam" id="PF09234">
    <property type="entry name" value="DUF1963"/>
    <property type="match status" value="1"/>
</dbReference>
<name>A0ABU3APY6_9ACTN</name>
<sequence length="375" mass="40170">MITERVADVLSAPRVSPVGSLREPTGPRSSSGDIPLETGITAGCRCQGVSSSGGGAGGGGSKNPSQASSANIWLTEAFVVPRDVGLSVAGTTVAGVTDELREMLIPFRTRAVEEGYPWEDIDPLPAEEVDRWIGQVRPCAVLTGGGDGPVAGRFGGPLLLPAEVPDPEHPYLASVDFAALPKDATDLPLPPDGRLLLFASLDETDGDGDCGQAIYVPADTSVEERDKNTWNGAPGDDYYQKIVDSYPQGELRARTEPDLPYHPLPGFPHADELVTVWCDTSGREGHLQIGGYADQEDSDRDPLEILASCAFRLAKRGRWGGGEPVSGAVEDWVLLAHWNPDIRGREGADVQWGIQRADLAARRFDRTFSTVYWNP</sequence>
<protein>
    <submittedName>
        <fullName evidence="2">DUF1963 domain-containing protein</fullName>
    </submittedName>
</protein>
<feature type="region of interest" description="Disordered" evidence="1">
    <location>
        <begin position="1"/>
        <end position="35"/>
    </location>
</feature>
<evidence type="ECO:0000256" key="1">
    <source>
        <dbReference type="SAM" id="MobiDB-lite"/>
    </source>
</evidence>
<evidence type="ECO:0000313" key="2">
    <source>
        <dbReference type="EMBL" id="MDT0612247.1"/>
    </source>
</evidence>
<evidence type="ECO:0000313" key="3">
    <source>
        <dbReference type="Proteomes" id="UP001180724"/>
    </source>
</evidence>
<dbReference type="InterPro" id="IPR035948">
    <property type="entry name" value="YwqG-like_sf"/>
</dbReference>
<gene>
    <name evidence="2" type="ORF">RM812_18800</name>
</gene>
<dbReference type="Proteomes" id="UP001180724">
    <property type="component" value="Unassembled WGS sequence"/>
</dbReference>
<keyword evidence="3" id="KW-1185">Reference proteome</keyword>
<dbReference type="Gene3D" id="2.30.320.10">
    <property type="entry name" value="YwqG-like"/>
    <property type="match status" value="1"/>
</dbReference>
<comment type="caution">
    <text evidence="2">The sequence shown here is derived from an EMBL/GenBank/DDBJ whole genome shotgun (WGS) entry which is preliminary data.</text>
</comment>
<dbReference type="InterPro" id="IPR015315">
    <property type="entry name" value="DUF1963"/>
</dbReference>
<organism evidence="2 3">
    <name type="scientific">Streptomyces lancefieldiae</name>
    <dbReference type="NCBI Taxonomy" id="3075520"/>
    <lineage>
        <taxon>Bacteria</taxon>
        <taxon>Bacillati</taxon>
        <taxon>Actinomycetota</taxon>
        <taxon>Actinomycetes</taxon>
        <taxon>Kitasatosporales</taxon>
        <taxon>Streptomycetaceae</taxon>
        <taxon>Streptomyces</taxon>
    </lineage>
</organism>
<proteinExistence type="predicted"/>
<dbReference type="EMBL" id="JAVRFH010000017">
    <property type="protein sequence ID" value="MDT0612247.1"/>
    <property type="molecule type" value="Genomic_DNA"/>
</dbReference>
<reference evidence="2" key="1">
    <citation type="submission" date="2024-05" db="EMBL/GenBank/DDBJ databases">
        <title>30 novel species of actinomycetes from the DSMZ collection.</title>
        <authorList>
            <person name="Nouioui I."/>
        </authorList>
    </citation>
    <scope>NUCLEOTIDE SEQUENCE</scope>
    <source>
        <strain evidence="2">DSM 40712</strain>
    </source>
</reference>
<dbReference type="RefSeq" id="WP_311573839.1">
    <property type="nucleotide sequence ID" value="NZ_JAVRFH010000017.1"/>
</dbReference>
<accession>A0ABU3APY6</accession>
<dbReference type="SUPFAM" id="SSF103032">
    <property type="entry name" value="Hypothetical protein YwqG"/>
    <property type="match status" value="1"/>
</dbReference>